<dbReference type="STRING" id="865937.Gilli_2954"/>
<name>H2BS38_GILLR</name>
<proteinExistence type="predicted"/>
<dbReference type="Pfam" id="PF13715">
    <property type="entry name" value="CarbopepD_reg_2"/>
    <property type="match status" value="1"/>
</dbReference>
<dbReference type="eggNOG" id="COG4773">
    <property type="taxonomic scope" value="Bacteria"/>
</dbReference>
<dbReference type="Gene3D" id="2.60.40.1120">
    <property type="entry name" value="Carboxypeptidase-like, regulatory domain"/>
    <property type="match status" value="1"/>
</dbReference>
<dbReference type="InterPro" id="IPR008969">
    <property type="entry name" value="CarboxyPept-like_regulatory"/>
</dbReference>
<protein>
    <recommendedName>
        <fullName evidence="3">TonB-dependent receptor</fullName>
    </recommendedName>
</protein>
<dbReference type="SUPFAM" id="SSF49464">
    <property type="entry name" value="Carboxypeptidase regulatory domain-like"/>
    <property type="match status" value="1"/>
</dbReference>
<evidence type="ECO:0008006" key="3">
    <source>
        <dbReference type="Google" id="ProtNLM"/>
    </source>
</evidence>
<keyword evidence="2" id="KW-1185">Reference proteome</keyword>
<sequence length="882" mass="101693">MKKSIQFFFLFFLFIVLSGKAQSVISGKVLDENDQSLSGATIMISKDSTSSILAYGISDSSGNFNIQLKTNLETLFLKISYIGYSTRKQKIQNKDQQLEVQLSPSSEELKEVLVEARIIEQRGDTLSFSVSAFKDQKDRVIADVIRKMPGIEILPGGRIEYQGKPIQKYYIEGLDLLEGRYSLANNNIAADDVSKVQILENHQPIKLLDSLEFSDRASLNIKLKNNVTTSGTAELGTGFSPLLWKVKVTPMIFTKKNQAIITYQSNNTGSDVSREIRDFSISDFGRQEFSINKRDWLSIRRLAEPPFSQERWLDNNVHLGSVNYLIRLKKDVDLKTNISYLNDAQRQIGNTQTRFFTPTGTIELVEQTNNDLFFNTLQSKFILERNTNDNYLKNELEINGHWDSQRGFIDSGNSKILQRLSNPFFVVWNKLRMLKPIGKQLVTFRSNTGYTEANQNLNVNPGQFEALLNNDDSFSEIGQAVNSSTFFTDNSAGMAKKISGVTISPEVGFSLQNQHLKSRLAIQEGTRGEFLNGDFRNNLDFLSSRIYFTSRFVYEKDTWNFRLNTPVNYRAFTIEDFFLNRSQDLSRLTFEPDFYIRNKFSAFWETSVSANYSNDFGDVSRMHYGFILNNYRSLQRYNSPLPEDFRQRYNWSLTYRNPLTSFFVSTSYSYSNTRRNLLYSNLIGENGATVLEAVEQDNNLQAHNWNAKASKYFSKLNTTLSLGATFSLFKGEQLLNQRLADVNNENLSFDLKLESEVTDWLSTSYSGNLSFLKTTIEYRAINDIETQQHSLDLFFYLAENQYFSINSEYYFNNISEENRNNYFLNLNYQYTFLKSGIDLEASWNNVLNTNEFVRVSNNEFAYIQSTYRLRTSQLLMSIKFTF</sequence>
<organism evidence="1 2">
    <name type="scientific">Gillisia limnaea (strain DSM 15749 / LMG 21470 / R-8282)</name>
    <dbReference type="NCBI Taxonomy" id="865937"/>
    <lineage>
        <taxon>Bacteria</taxon>
        <taxon>Pseudomonadati</taxon>
        <taxon>Bacteroidota</taxon>
        <taxon>Flavobacteriia</taxon>
        <taxon>Flavobacteriales</taxon>
        <taxon>Flavobacteriaceae</taxon>
        <taxon>Gillisia</taxon>
    </lineage>
</organism>
<evidence type="ECO:0000313" key="2">
    <source>
        <dbReference type="Proteomes" id="UP000003844"/>
    </source>
</evidence>
<evidence type="ECO:0000313" key="1">
    <source>
        <dbReference type="EMBL" id="EHQ03564.1"/>
    </source>
</evidence>
<dbReference type="AlphaFoldDB" id="H2BS38"/>
<dbReference type="OrthoDB" id="603275at2"/>
<dbReference type="HOGENOM" id="CLU_012729_2_0_10"/>
<dbReference type="EMBL" id="JH594606">
    <property type="protein sequence ID" value="EHQ03564.1"/>
    <property type="molecule type" value="Genomic_DNA"/>
</dbReference>
<dbReference type="SUPFAM" id="SSF56935">
    <property type="entry name" value="Porins"/>
    <property type="match status" value="1"/>
</dbReference>
<gene>
    <name evidence="1" type="ORF">Gilli_2954</name>
</gene>
<accession>H2BS38</accession>
<dbReference type="Proteomes" id="UP000003844">
    <property type="component" value="Unassembled WGS sequence"/>
</dbReference>
<reference evidence="2" key="1">
    <citation type="journal article" date="2012" name="Stand. Genomic Sci.">
        <title>Genome sequence of the Antarctic rhodopsins-containing flavobacterium Gillisia limnaea type strain (R-8282(T)).</title>
        <authorList>
            <person name="Riedel T."/>
            <person name="Held B."/>
            <person name="Nolan M."/>
            <person name="Lucas S."/>
            <person name="Lapidus A."/>
            <person name="Tice H."/>
            <person name="Del Rio T.G."/>
            <person name="Cheng J.F."/>
            <person name="Han C."/>
            <person name="Tapia R."/>
            <person name="Goodwin L.A."/>
            <person name="Pitluck S."/>
            <person name="Liolios K."/>
            <person name="Mavromatis K."/>
            <person name="Pagani I."/>
            <person name="Ivanova N."/>
            <person name="Mikhailova N."/>
            <person name="Pati A."/>
            <person name="Chen A."/>
            <person name="Palaniappan K."/>
            <person name="Land M."/>
            <person name="Rohde M."/>
            <person name="Tindall B.J."/>
            <person name="Detter J.C."/>
            <person name="Goker M."/>
            <person name="Bristow J."/>
            <person name="Eisen J.A."/>
            <person name="Markowitz V."/>
            <person name="Hugenholtz P."/>
            <person name="Kyrpides N.C."/>
            <person name="Klenk H.P."/>
            <person name="Woyke T."/>
        </authorList>
    </citation>
    <scope>NUCLEOTIDE SEQUENCE [LARGE SCALE GENOMIC DNA]</scope>
    <source>
        <strain evidence="2">DSM 15749 / LMG 21470 / R-8282</strain>
    </source>
</reference>